<feature type="transmembrane region" description="Helical" evidence="1">
    <location>
        <begin position="83"/>
        <end position="101"/>
    </location>
</feature>
<feature type="transmembrane region" description="Helical" evidence="1">
    <location>
        <begin position="7"/>
        <end position="27"/>
    </location>
</feature>
<reference evidence="3" key="1">
    <citation type="journal article" date="2012" name="Proc. Natl. Acad. Sci. U.S.A.">
        <title>Antigenic diversity is generated by distinct evolutionary mechanisms in African trypanosome species.</title>
        <authorList>
            <person name="Jackson A.P."/>
            <person name="Berry A."/>
            <person name="Aslett M."/>
            <person name="Allison H.C."/>
            <person name="Burton P."/>
            <person name="Vavrova-Anderson J."/>
            <person name="Brown R."/>
            <person name="Browne H."/>
            <person name="Corton N."/>
            <person name="Hauser H."/>
            <person name="Gamble J."/>
            <person name="Gilderthorp R."/>
            <person name="Marcello L."/>
            <person name="McQuillan J."/>
            <person name="Otto T.D."/>
            <person name="Quail M.A."/>
            <person name="Sanders M.J."/>
            <person name="van Tonder A."/>
            <person name="Ginger M.L."/>
            <person name="Field M.C."/>
            <person name="Barry J.D."/>
            <person name="Hertz-Fowler C."/>
            <person name="Berriman M."/>
        </authorList>
    </citation>
    <scope>NUCLEOTIDE SEQUENCE</scope>
    <source>
        <strain evidence="3">IL3000</strain>
    </source>
</reference>
<dbReference type="PANTHER" id="PTHR12277:SF81">
    <property type="entry name" value="PROTEIN ABHD13"/>
    <property type="match status" value="1"/>
</dbReference>
<protein>
    <submittedName>
        <fullName evidence="3">Uncharacterized protein TCIL3000_9_5440</fullName>
    </submittedName>
</protein>
<keyword evidence="1" id="KW-1133">Transmembrane helix</keyword>
<gene>
    <name evidence="3" type="ORF">TCIL3000_9_5440</name>
</gene>
<evidence type="ECO:0000313" key="3">
    <source>
        <dbReference type="EMBL" id="CCC93136.1"/>
    </source>
</evidence>
<accession>G0UUS2</accession>
<dbReference type="SUPFAM" id="SSF53474">
    <property type="entry name" value="alpha/beta-Hydrolases"/>
    <property type="match status" value="1"/>
</dbReference>
<dbReference type="EMBL" id="HE575322">
    <property type="protein sequence ID" value="CCC93136.1"/>
    <property type="molecule type" value="Genomic_DNA"/>
</dbReference>
<dbReference type="Pfam" id="PF12146">
    <property type="entry name" value="Hydrolase_4"/>
    <property type="match status" value="1"/>
</dbReference>
<feature type="domain" description="Serine aminopeptidase S33" evidence="2">
    <location>
        <begin position="223"/>
        <end position="287"/>
    </location>
</feature>
<dbReference type="VEuPathDB" id="TriTrypDB:TcIL3000_9_5440"/>
<dbReference type="Gene3D" id="3.40.50.1820">
    <property type="entry name" value="alpha/beta hydrolase"/>
    <property type="match status" value="1"/>
</dbReference>
<dbReference type="AlphaFoldDB" id="G0UUS2"/>
<keyword evidence="1" id="KW-0472">Membrane</keyword>
<proteinExistence type="predicted"/>
<evidence type="ECO:0000259" key="2">
    <source>
        <dbReference type="Pfam" id="PF12146"/>
    </source>
</evidence>
<evidence type="ECO:0000256" key="1">
    <source>
        <dbReference type="SAM" id="Phobius"/>
    </source>
</evidence>
<organism evidence="3">
    <name type="scientific">Trypanosoma congolense (strain IL3000)</name>
    <dbReference type="NCBI Taxonomy" id="1068625"/>
    <lineage>
        <taxon>Eukaryota</taxon>
        <taxon>Discoba</taxon>
        <taxon>Euglenozoa</taxon>
        <taxon>Kinetoplastea</taxon>
        <taxon>Metakinetoplastina</taxon>
        <taxon>Trypanosomatida</taxon>
        <taxon>Trypanosomatidae</taxon>
        <taxon>Trypanosoma</taxon>
        <taxon>Nannomonas</taxon>
    </lineage>
</organism>
<feature type="transmembrane region" description="Helical" evidence="1">
    <location>
        <begin position="113"/>
        <end position="134"/>
    </location>
</feature>
<dbReference type="InterPro" id="IPR022742">
    <property type="entry name" value="Hydrolase_4"/>
</dbReference>
<dbReference type="InterPro" id="IPR029058">
    <property type="entry name" value="AB_hydrolase_fold"/>
</dbReference>
<name>G0UUS2_TRYCI</name>
<feature type="transmembrane region" description="Helical" evidence="1">
    <location>
        <begin position="58"/>
        <end position="77"/>
    </location>
</feature>
<sequence length="406" mass="45043">MSLSRILCHVSGTFIVTAAAFVVHVCIPRFTPGLLKTLCPTLLWGFTCVCTRSAFGKGLTVVLFIHVVVAVLLLLGIGTSNRVVNRVMLLPVVVSVLAALYDNRLPKLSIDRAVGVTLIYLWSAFSALVLLAVFPASILGGGRDQQREHEERFSNFVNAATEYKMERFSVSSRGGVTLDVVVFLQNNATDRWIAYFGGNAETLESSSEELVPAVDLVRANWIFHNPRGVGRSNGYVCWTNDLVDDAEAVVMEAMRRYALRPEKLLLWGHSIGGGVAALLAHRRPEKAFPILLDRTFSRLSDAAIPFSPFRPVGTKRMIWGTVGDMEVVESLRVLSSNMLIVYHRKDEIIRYNISSIARPEEFAKTGLNESVLLELRSTYVASPHSTPLHYFPEAELIHQRINALYA</sequence>
<dbReference type="PANTHER" id="PTHR12277">
    <property type="entry name" value="ALPHA/BETA HYDROLASE DOMAIN-CONTAINING PROTEIN"/>
    <property type="match status" value="1"/>
</dbReference>
<keyword evidence="1" id="KW-0812">Transmembrane</keyword>